<dbReference type="PROSITE" id="PS51257">
    <property type="entry name" value="PROKAR_LIPOPROTEIN"/>
    <property type="match status" value="1"/>
</dbReference>
<keyword evidence="1" id="KW-0812">Transmembrane</keyword>
<dbReference type="Gene3D" id="1.25.40.10">
    <property type="entry name" value="Tetratricopeptide repeat domain"/>
    <property type="match status" value="1"/>
</dbReference>
<evidence type="ECO:0000313" key="2">
    <source>
        <dbReference type="EMBL" id="RKT57205.1"/>
    </source>
</evidence>
<keyword evidence="1" id="KW-0472">Membrane</keyword>
<keyword evidence="3" id="KW-1185">Reference proteome</keyword>
<proteinExistence type="predicted"/>
<sequence length="371" mass="38772">MWKVLTALAVVVLVVWEPGSWALGLAGAACGLVAAQLLLQLGLLVGALLCRVRVSLVVIGVGGEVGTWNRPHLRVVLRTLPLVMSVGLTSVRAPVRPRLWLTSLVSVLLTAAAVALCWVFAGGAPFGRGLAVAGTAVLLNGLVPRRGAGTTSPGWFLCRLPRLTGRVVEELEATPLVNQVSDALATGDVDRAEEIADRLVAAHPTLLVAIGSRIAVLTMRTRYAEALHTVSKLVGRTDLDQRDMAFVMAEMASSTANAMEAGQLPVEVGLGAAKRASDGAVQLGYPRHRCAGTLAQLALLEHDTDLAIELAGQAKRTSESALGRADALATLARAQMAAGDNAAARRTLVEADELAGWLPRVAETAARLNVT</sequence>
<accession>A0A495W8Z7</accession>
<gene>
    <name evidence="2" type="ORF">C8E97_5923</name>
</gene>
<keyword evidence="1" id="KW-1133">Transmembrane helix</keyword>
<dbReference type="Proteomes" id="UP000282084">
    <property type="component" value="Unassembled WGS sequence"/>
</dbReference>
<dbReference type="RefSeq" id="WP_121008748.1">
    <property type="nucleotide sequence ID" value="NZ_RBXO01000001.1"/>
</dbReference>
<comment type="caution">
    <text evidence="2">The sequence shown here is derived from an EMBL/GenBank/DDBJ whole genome shotgun (WGS) entry which is preliminary data.</text>
</comment>
<dbReference type="EMBL" id="RBXO01000001">
    <property type="protein sequence ID" value="RKT57205.1"/>
    <property type="molecule type" value="Genomic_DNA"/>
</dbReference>
<name>A0A495W8Z7_9PSEU</name>
<protein>
    <recommendedName>
        <fullName evidence="4">Tetratricopeptide repeat protein</fullName>
    </recommendedName>
</protein>
<evidence type="ECO:0000256" key="1">
    <source>
        <dbReference type="SAM" id="Phobius"/>
    </source>
</evidence>
<evidence type="ECO:0000313" key="3">
    <source>
        <dbReference type="Proteomes" id="UP000282084"/>
    </source>
</evidence>
<evidence type="ECO:0008006" key="4">
    <source>
        <dbReference type="Google" id="ProtNLM"/>
    </source>
</evidence>
<reference evidence="2 3" key="1">
    <citation type="submission" date="2018-10" db="EMBL/GenBank/DDBJ databases">
        <title>Sequencing the genomes of 1000 actinobacteria strains.</title>
        <authorList>
            <person name="Klenk H.-P."/>
        </authorList>
    </citation>
    <scope>NUCLEOTIDE SEQUENCE [LARGE SCALE GENOMIC DNA]</scope>
    <source>
        <strain evidence="2 3">DSM 43800</strain>
    </source>
</reference>
<organism evidence="2 3">
    <name type="scientific">Saccharothrix australiensis</name>
    <dbReference type="NCBI Taxonomy" id="2072"/>
    <lineage>
        <taxon>Bacteria</taxon>
        <taxon>Bacillati</taxon>
        <taxon>Actinomycetota</taxon>
        <taxon>Actinomycetes</taxon>
        <taxon>Pseudonocardiales</taxon>
        <taxon>Pseudonocardiaceae</taxon>
        <taxon>Saccharothrix</taxon>
    </lineage>
</organism>
<feature type="transmembrane region" description="Helical" evidence="1">
    <location>
        <begin position="99"/>
        <end position="121"/>
    </location>
</feature>
<dbReference type="AlphaFoldDB" id="A0A495W8Z7"/>
<dbReference type="OrthoDB" id="3694394at2"/>
<feature type="transmembrane region" description="Helical" evidence="1">
    <location>
        <begin position="38"/>
        <end position="63"/>
    </location>
</feature>
<dbReference type="SUPFAM" id="SSF48452">
    <property type="entry name" value="TPR-like"/>
    <property type="match status" value="1"/>
</dbReference>
<dbReference type="InterPro" id="IPR011990">
    <property type="entry name" value="TPR-like_helical_dom_sf"/>
</dbReference>